<dbReference type="EMBL" id="BK015954">
    <property type="protein sequence ID" value="DAF86861.1"/>
    <property type="molecule type" value="Genomic_DNA"/>
</dbReference>
<accession>A0A8S5TXB4</accession>
<name>A0A8S5TXB4_9CAUD</name>
<protein>
    <submittedName>
        <fullName evidence="1">Uncharacterized protein</fullName>
    </submittedName>
</protein>
<sequence>MSASAFLNSFSPSRSIFKPKLSAMFQPLPSSNLSFRCRFQHFNFIYSHYIEFSILKISRLLDILRFLW</sequence>
<reference evidence="1" key="1">
    <citation type="journal article" date="2021" name="Proc. Natl. Acad. Sci. U.S.A.">
        <title>A Catalog of Tens of Thousands of Viruses from Human Metagenomes Reveals Hidden Associations with Chronic Diseases.</title>
        <authorList>
            <person name="Tisza M.J."/>
            <person name="Buck C.B."/>
        </authorList>
    </citation>
    <scope>NUCLEOTIDE SEQUENCE</scope>
    <source>
        <strain evidence="1">CtUi914</strain>
    </source>
</reference>
<proteinExistence type="predicted"/>
<evidence type="ECO:0000313" key="1">
    <source>
        <dbReference type="EMBL" id="DAF86861.1"/>
    </source>
</evidence>
<organism evidence="1">
    <name type="scientific">Siphoviridae sp. ctUi914</name>
    <dbReference type="NCBI Taxonomy" id="2825529"/>
    <lineage>
        <taxon>Viruses</taxon>
        <taxon>Duplodnaviria</taxon>
        <taxon>Heunggongvirae</taxon>
        <taxon>Uroviricota</taxon>
        <taxon>Caudoviricetes</taxon>
    </lineage>
</organism>